<keyword evidence="7" id="KW-1185">Reference proteome</keyword>
<dbReference type="AlphaFoldDB" id="A0A1J1IXG0"/>
<evidence type="ECO:0000256" key="3">
    <source>
        <dbReference type="SAM" id="MobiDB-lite"/>
    </source>
</evidence>
<feature type="binding site" evidence="2">
    <location>
        <position position="55"/>
    </location>
    <ligand>
        <name>Zn(2+)</name>
        <dbReference type="ChEBI" id="CHEBI:29105"/>
    </ligand>
</feature>
<feature type="domain" description="C2H2-type" evidence="4">
    <location>
        <begin position="342"/>
        <end position="370"/>
    </location>
</feature>
<keyword evidence="1" id="KW-0863">Zinc-finger</keyword>
<feature type="binding site" evidence="2">
    <location>
        <position position="4"/>
    </location>
    <ligand>
        <name>Zn(2+)</name>
        <dbReference type="ChEBI" id="CHEBI:29105"/>
    </ligand>
</feature>
<dbReference type="SMART" id="SM00355">
    <property type="entry name" value="ZnF_C2H2"/>
    <property type="match status" value="4"/>
</dbReference>
<sequence>MSICRMCGDEKPKEDLVISLNDVIAPNQDLLFVDIVEFYTRIEFDKNKALPDLVCNVCKTTIGAFSMFTLKVEEAQMLFKEQSCTKNYRSPDKMDEKPFLKDKSPEAIKSAGCDEKDFDVSDDSFKDCEGDSGSELKESNSVEDDCEDSGLKSKRIRKQKVFFDPSITFETTKEPKIKKRRMSMFHERPEPEKESPIPFKRVRSLSFYSEVPLKNTSKCSISESIKKVEEIFRNIPKSKLQPFENIMIDKSKLLADNEVPRLWLTRFKHFQSWDNFLYKCHEHCDEKIRGLHKFINHYILHNVSMAKYSVSCHLCEHRTFAGPKGFNSYVNHMTRHNECLKFCCIVCSKVFFDVPSLAKHYHVQHPGDYPRNIGIYKCLDCGLCCQSIGHLKSHIKYSHKY</sequence>
<dbReference type="PROSITE" id="PS00028">
    <property type="entry name" value="ZINC_FINGER_C2H2_1"/>
    <property type="match status" value="3"/>
</dbReference>
<feature type="domain" description="C2H2-type" evidence="4">
    <location>
        <begin position="376"/>
        <end position="401"/>
    </location>
</feature>
<feature type="compositionally biased region" description="Basic and acidic residues" evidence="3">
    <location>
        <begin position="129"/>
        <end position="140"/>
    </location>
</feature>
<evidence type="ECO:0000259" key="4">
    <source>
        <dbReference type="PROSITE" id="PS50157"/>
    </source>
</evidence>
<feature type="domain" description="ZAD" evidence="5">
    <location>
        <begin position="2"/>
        <end position="82"/>
    </location>
</feature>
<dbReference type="InterPro" id="IPR012934">
    <property type="entry name" value="Znf_AD"/>
</dbReference>
<accession>A0A1J1IXG0</accession>
<dbReference type="SUPFAM" id="SSF57716">
    <property type="entry name" value="Glucocorticoid receptor-like (DNA-binding domain)"/>
    <property type="match status" value="1"/>
</dbReference>
<keyword evidence="2" id="KW-0479">Metal-binding</keyword>
<dbReference type="InterPro" id="IPR013087">
    <property type="entry name" value="Znf_C2H2_type"/>
</dbReference>
<dbReference type="Pfam" id="PF07776">
    <property type="entry name" value="zf-AD"/>
    <property type="match status" value="1"/>
</dbReference>
<feature type="binding site" evidence="2">
    <location>
        <position position="7"/>
    </location>
    <ligand>
        <name>Zn(2+)</name>
        <dbReference type="ChEBI" id="CHEBI:29105"/>
    </ligand>
</feature>
<dbReference type="PROSITE" id="PS50157">
    <property type="entry name" value="ZINC_FINGER_C2H2_2"/>
    <property type="match status" value="2"/>
</dbReference>
<evidence type="ECO:0000313" key="7">
    <source>
        <dbReference type="Proteomes" id="UP000183832"/>
    </source>
</evidence>
<evidence type="ECO:0000313" key="6">
    <source>
        <dbReference type="EMBL" id="CRL04955.1"/>
    </source>
</evidence>
<dbReference type="PROSITE" id="PS51915">
    <property type="entry name" value="ZAD"/>
    <property type="match status" value="1"/>
</dbReference>
<dbReference type="GO" id="GO:0008270">
    <property type="term" value="F:zinc ion binding"/>
    <property type="evidence" value="ECO:0007669"/>
    <property type="project" value="UniProtKB-UniRule"/>
</dbReference>
<gene>
    <name evidence="6" type="ORF">CLUMA_CG018172</name>
</gene>
<dbReference type="Gene3D" id="3.40.1800.20">
    <property type="match status" value="1"/>
</dbReference>
<dbReference type="OrthoDB" id="6077919at2759"/>
<dbReference type="GO" id="GO:0005634">
    <property type="term" value="C:nucleus"/>
    <property type="evidence" value="ECO:0007669"/>
    <property type="project" value="InterPro"/>
</dbReference>
<evidence type="ECO:0000256" key="1">
    <source>
        <dbReference type="PROSITE-ProRule" id="PRU00042"/>
    </source>
</evidence>
<dbReference type="SMART" id="SM00868">
    <property type="entry name" value="zf-AD"/>
    <property type="match status" value="1"/>
</dbReference>
<evidence type="ECO:0000256" key="2">
    <source>
        <dbReference type="PROSITE-ProRule" id="PRU01263"/>
    </source>
</evidence>
<proteinExistence type="predicted"/>
<dbReference type="EMBL" id="CVRI01000064">
    <property type="protein sequence ID" value="CRL04955.1"/>
    <property type="molecule type" value="Genomic_DNA"/>
</dbReference>
<name>A0A1J1IXG0_9DIPT</name>
<reference evidence="6 7" key="1">
    <citation type="submission" date="2015-04" db="EMBL/GenBank/DDBJ databases">
        <authorList>
            <person name="Syromyatnikov M.Y."/>
            <person name="Popov V.N."/>
        </authorList>
    </citation>
    <scope>NUCLEOTIDE SEQUENCE [LARGE SCALE GENOMIC DNA]</scope>
</reference>
<feature type="region of interest" description="Disordered" evidence="3">
    <location>
        <begin position="129"/>
        <end position="149"/>
    </location>
</feature>
<feature type="binding site" evidence="2">
    <location>
        <position position="58"/>
    </location>
    <ligand>
        <name>Zn(2+)</name>
        <dbReference type="ChEBI" id="CHEBI:29105"/>
    </ligand>
</feature>
<protein>
    <submittedName>
        <fullName evidence="6">CLUMA_CG018172, isoform A</fullName>
    </submittedName>
</protein>
<dbReference type="Proteomes" id="UP000183832">
    <property type="component" value="Unassembled WGS sequence"/>
</dbReference>
<evidence type="ECO:0000259" key="5">
    <source>
        <dbReference type="PROSITE" id="PS51915"/>
    </source>
</evidence>
<organism evidence="6 7">
    <name type="scientific">Clunio marinus</name>
    <dbReference type="NCBI Taxonomy" id="568069"/>
    <lineage>
        <taxon>Eukaryota</taxon>
        <taxon>Metazoa</taxon>
        <taxon>Ecdysozoa</taxon>
        <taxon>Arthropoda</taxon>
        <taxon>Hexapoda</taxon>
        <taxon>Insecta</taxon>
        <taxon>Pterygota</taxon>
        <taxon>Neoptera</taxon>
        <taxon>Endopterygota</taxon>
        <taxon>Diptera</taxon>
        <taxon>Nematocera</taxon>
        <taxon>Chironomoidea</taxon>
        <taxon>Chironomidae</taxon>
        <taxon>Clunio</taxon>
    </lineage>
</organism>
<keyword evidence="2" id="KW-0862">Zinc</keyword>